<keyword evidence="1" id="KW-0813">Transport</keyword>
<feature type="domain" description="Thioredoxin" evidence="8">
    <location>
        <begin position="3"/>
        <end position="118"/>
    </location>
</feature>
<evidence type="ECO:0000256" key="2">
    <source>
        <dbReference type="ARBA" id="ARBA00022982"/>
    </source>
</evidence>
<keyword evidence="2" id="KW-0249">Electron transport</keyword>
<dbReference type="PIRSF" id="PIRSF000077">
    <property type="entry name" value="Thioredoxin"/>
    <property type="match status" value="1"/>
</dbReference>
<dbReference type="Proteomes" id="UP000095751">
    <property type="component" value="Unassembled WGS sequence"/>
</dbReference>
<evidence type="ECO:0000256" key="5">
    <source>
        <dbReference type="PIRNR" id="PIRNR000077"/>
    </source>
</evidence>
<dbReference type="EMBL" id="KV784375">
    <property type="protein sequence ID" value="OEU09638.1"/>
    <property type="molecule type" value="Genomic_DNA"/>
</dbReference>
<dbReference type="Gene3D" id="3.40.30.10">
    <property type="entry name" value="Glutaredoxin"/>
    <property type="match status" value="1"/>
</dbReference>
<keyword evidence="10" id="KW-1185">Reference proteome</keyword>
<comment type="similarity">
    <text evidence="5">Belongs to the thioredoxin family.</text>
</comment>
<dbReference type="AlphaFoldDB" id="A0A1E7EUC5"/>
<dbReference type="SUPFAM" id="SSF52833">
    <property type="entry name" value="Thioredoxin-like"/>
    <property type="match status" value="1"/>
</dbReference>
<feature type="active site" description="Nucleophile" evidence="6">
    <location>
        <position position="42"/>
    </location>
</feature>
<dbReference type="FunFam" id="3.40.30.10:FF:000001">
    <property type="entry name" value="Thioredoxin"/>
    <property type="match status" value="1"/>
</dbReference>
<feature type="site" description="Contributes to redox potential value" evidence="6">
    <location>
        <position position="43"/>
    </location>
</feature>
<dbReference type="PROSITE" id="PS51352">
    <property type="entry name" value="THIOREDOXIN_2"/>
    <property type="match status" value="1"/>
</dbReference>
<evidence type="ECO:0000256" key="4">
    <source>
        <dbReference type="ARBA" id="ARBA00023284"/>
    </source>
</evidence>
<evidence type="ECO:0000259" key="8">
    <source>
        <dbReference type="PROSITE" id="PS51352"/>
    </source>
</evidence>
<dbReference type="PANTHER" id="PTHR45663">
    <property type="entry name" value="GEO12009P1"/>
    <property type="match status" value="1"/>
</dbReference>
<evidence type="ECO:0000256" key="1">
    <source>
        <dbReference type="ARBA" id="ARBA00022448"/>
    </source>
</evidence>
<name>A0A1E7EUC5_9STRA</name>
<dbReference type="InParanoid" id="A0A1E7EUC5"/>
<dbReference type="CDD" id="cd02947">
    <property type="entry name" value="TRX_family"/>
    <property type="match status" value="1"/>
</dbReference>
<evidence type="ECO:0000256" key="3">
    <source>
        <dbReference type="ARBA" id="ARBA00023157"/>
    </source>
</evidence>
<keyword evidence="4 7" id="KW-0676">Redox-active center</keyword>
<feature type="site" description="Contributes to redox potential value" evidence="6">
    <location>
        <position position="44"/>
    </location>
</feature>
<feature type="disulfide bond" description="Redox-active" evidence="7">
    <location>
        <begin position="42"/>
        <end position="45"/>
    </location>
</feature>
<dbReference type="PANTHER" id="PTHR45663:SF11">
    <property type="entry name" value="GEO12009P1"/>
    <property type="match status" value="1"/>
</dbReference>
<reference evidence="9 10" key="1">
    <citation type="submission" date="2016-09" db="EMBL/GenBank/DDBJ databases">
        <title>Extensive genetic diversity and differential bi-allelic expression allows diatom success in the polar Southern Ocean.</title>
        <authorList>
            <consortium name="DOE Joint Genome Institute"/>
            <person name="Mock T."/>
            <person name="Otillar R.P."/>
            <person name="Strauss J."/>
            <person name="Dupont C."/>
            <person name="Frickenhaus S."/>
            <person name="Maumus F."/>
            <person name="Mcmullan M."/>
            <person name="Sanges R."/>
            <person name="Schmutz J."/>
            <person name="Toseland A."/>
            <person name="Valas R."/>
            <person name="Veluchamy A."/>
            <person name="Ward B.J."/>
            <person name="Allen A."/>
            <person name="Barry K."/>
            <person name="Falciatore A."/>
            <person name="Ferrante M."/>
            <person name="Fortunato A.E."/>
            <person name="Gloeckner G."/>
            <person name="Gruber A."/>
            <person name="Hipkin R."/>
            <person name="Janech M."/>
            <person name="Kroth P."/>
            <person name="Leese F."/>
            <person name="Lindquist E."/>
            <person name="Lyon B.R."/>
            <person name="Martin J."/>
            <person name="Mayer C."/>
            <person name="Parker M."/>
            <person name="Quesneville H."/>
            <person name="Raymond J."/>
            <person name="Uhlig C."/>
            <person name="Valentin K.U."/>
            <person name="Worden A.Z."/>
            <person name="Armbrust E.V."/>
            <person name="Bowler C."/>
            <person name="Green B."/>
            <person name="Moulton V."/>
            <person name="Van Oosterhout C."/>
            <person name="Grigoriev I."/>
        </authorList>
    </citation>
    <scope>NUCLEOTIDE SEQUENCE [LARGE SCALE GENOMIC DNA]</scope>
    <source>
        <strain evidence="9 10">CCMP1102</strain>
    </source>
</reference>
<dbReference type="KEGG" id="fcy:FRACYDRAFT_287514"/>
<proteinExistence type="inferred from homology"/>
<dbReference type="InterPro" id="IPR017937">
    <property type="entry name" value="Thioredoxin_CS"/>
</dbReference>
<protein>
    <recommendedName>
        <fullName evidence="5">Thioredoxin</fullName>
    </recommendedName>
</protein>
<organism evidence="9 10">
    <name type="scientific">Fragilariopsis cylindrus CCMP1102</name>
    <dbReference type="NCBI Taxonomy" id="635003"/>
    <lineage>
        <taxon>Eukaryota</taxon>
        <taxon>Sar</taxon>
        <taxon>Stramenopiles</taxon>
        <taxon>Ochrophyta</taxon>
        <taxon>Bacillariophyta</taxon>
        <taxon>Bacillariophyceae</taxon>
        <taxon>Bacillariophycidae</taxon>
        <taxon>Bacillariales</taxon>
        <taxon>Bacillariaceae</taxon>
        <taxon>Fragilariopsis</taxon>
    </lineage>
</organism>
<evidence type="ECO:0000256" key="7">
    <source>
        <dbReference type="PIRSR" id="PIRSR000077-4"/>
    </source>
</evidence>
<keyword evidence="3 7" id="KW-1015">Disulfide bond</keyword>
<dbReference type="NCBIfam" id="TIGR01068">
    <property type="entry name" value="thioredoxin"/>
    <property type="match status" value="1"/>
</dbReference>
<sequence>MEYTITGLIRPGTMVELTGEQINQEITNENGLILVDVFATWCGPCRVIIPQLIDVAKQLDNKIRVVKLDSDQNQEWASQYEVQGLPTLLLIKDGNVIDRLEGAYMSNEIIDFVQQKHR</sequence>
<dbReference type="InterPro" id="IPR036249">
    <property type="entry name" value="Thioredoxin-like_sf"/>
</dbReference>
<dbReference type="GO" id="GO:0005737">
    <property type="term" value="C:cytoplasm"/>
    <property type="evidence" value="ECO:0007669"/>
    <property type="project" value="TreeGrafter"/>
</dbReference>
<gene>
    <name evidence="9" type="ORF">FRACYDRAFT_287514</name>
</gene>
<feature type="active site" description="Nucleophile" evidence="6">
    <location>
        <position position="45"/>
    </location>
</feature>
<evidence type="ECO:0000313" key="10">
    <source>
        <dbReference type="Proteomes" id="UP000095751"/>
    </source>
</evidence>
<dbReference type="OrthoDB" id="2121326at2759"/>
<dbReference type="InterPro" id="IPR013766">
    <property type="entry name" value="Thioredoxin_domain"/>
</dbReference>
<evidence type="ECO:0000256" key="6">
    <source>
        <dbReference type="PIRSR" id="PIRSR000077-1"/>
    </source>
</evidence>
<feature type="site" description="Deprotonates C-terminal active site Cys" evidence="6">
    <location>
        <position position="36"/>
    </location>
</feature>
<evidence type="ECO:0000313" key="9">
    <source>
        <dbReference type="EMBL" id="OEU09638.1"/>
    </source>
</evidence>
<dbReference type="PRINTS" id="PR00421">
    <property type="entry name" value="THIOREDOXIN"/>
</dbReference>
<dbReference type="Pfam" id="PF00085">
    <property type="entry name" value="Thioredoxin"/>
    <property type="match status" value="1"/>
</dbReference>
<dbReference type="InterPro" id="IPR005746">
    <property type="entry name" value="Thioredoxin"/>
</dbReference>
<dbReference type="GO" id="GO:0015035">
    <property type="term" value="F:protein-disulfide reductase activity"/>
    <property type="evidence" value="ECO:0007669"/>
    <property type="project" value="InterPro"/>
</dbReference>
<accession>A0A1E7EUC5</accession>
<dbReference type="PROSITE" id="PS00194">
    <property type="entry name" value="THIOREDOXIN_1"/>
    <property type="match status" value="1"/>
</dbReference>